<dbReference type="SUPFAM" id="SSF53720">
    <property type="entry name" value="ALDH-like"/>
    <property type="match status" value="1"/>
</dbReference>
<evidence type="ECO:0000313" key="4">
    <source>
        <dbReference type="EMBL" id="QEE19996.1"/>
    </source>
</evidence>
<dbReference type="AlphaFoldDB" id="A0A5B9DLU4"/>
<dbReference type="KEGG" id="yti:FNA67_07340"/>
<dbReference type="FunFam" id="3.40.605.10:FF:000007">
    <property type="entry name" value="NAD/NADP-dependent betaine aldehyde dehydrogenase"/>
    <property type="match status" value="1"/>
</dbReference>
<evidence type="ECO:0000313" key="5">
    <source>
        <dbReference type="Proteomes" id="UP000321062"/>
    </source>
</evidence>
<dbReference type="RefSeq" id="WP_049704573.1">
    <property type="nucleotide sequence ID" value="NZ_BMFM01000001.1"/>
</dbReference>
<dbReference type="Gene3D" id="3.40.309.10">
    <property type="entry name" value="Aldehyde Dehydrogenase, Chain A, domain 2"/>
    <property type="match status" value="1"/>
</dbReference>
<gene>
    <name evidence="4" type="ORF">FNA67_07340</name>
</gene>
<proteinExistence type="inferred from homology"/>
<dbReference type="PROSITE" id="PS00070">
    <property type="entry name" value="ALDEHYDE_DEHYDR_CYS"/>
    <property type="match status" value="1"/>
</dbReference>
<dbReference type="Gene3D" id="3.40.605.10">
    <property type="entry name" value="Aldehyde Dehydrogenase, Chain A, domain 1"/>
    <property type="match status" value="1"/>
</dbReference>
<keyword evidence="5" id="KW-1185">Reference proteome</keyword>
<dbReference type="InterPro" id="IPR015590">
    <property type="entry name" value="Aldehyde_DH_dom"/>
</dbReference>
<dbReference type="InterPro" id="IPR016162">
    <property type="entry name" value="Ald_DH_N"/>
</dbReference>
<accession>A0A5B9DLU4</accession>
<dbReference type="InterPro" id="IPR016163">
    <property type="entry name" value="Ald_DH_C"/>
</dbReference>
<organism evidence="4 5">
    <name type="scientific">Paradevosia tibetensis</name>
    <dbReference type="NCBI Taxonomy" id="1447062"/>
    <lineage>
        <taxon>Bacteria</taxon>
        <taxon>Pseudomonadati</taxon>
        <taxon>Pseudomonadota</taxon>
        <taxon>Alphaproteobacteria</taxon>
        <taxon>Hyphomicrobiales</taxon>
        <taxon>Devosiaceae</taxon>
        <taxon>Paradevosia</taxon>
    </lineage>
</organism>
<protein>
    <submittedName>
        <fullName evidence="4">Aldehyde dehydrogenase family protein</fullName>
    </submittedName>
</protein>
<dbReference type="OrthoDB" id="9812625at2"/>
<evidence type="ECO:0000256" key="3">
    <source>
        <dbReference type="RuleBase" id="RU003345"/>
    </source>
</evidence>
<keyword evidence="2 3" id="KW-0560">Oxidoreductase</keyword>
<dbReference type="Pfam" id="PF00171">
    <property type="entry name" value="Aldedh"/>
    <property type="match status" value="1"/>
</dbReference>
<name>A0A5B9DLU4_9HYPH</name>
<dbReference type="CDD" id="cd07106">
    <property type="entry name" value="ALDH_AldA-AAD23400"/>
    <property type="match status" value="1"/>
</dbReference>
<dbReference type="InterPro" id="IPR044086">
    <property type="entry name" value="LUC3-like"/>
</dbReference>
<dbReference type="PANTHER" id="PTHR11699">
    <property type="entry name" value="ALDEHYDE DEHYDROGENASE-RELATED"/>
    <property type="match status" value="1"/>
</dbReference>
<dbReference type="PROSITE" id="PS00687">
    <property type="entry name" value="ALDEHYDE_DEHYDR_GLU"/>
    <property type="match status" value="1"/>
</dbReference>
<dbReference type="InterPro" id="IPR029510">
    <property type="entry name" value="Ald_DH_CS_GLU"/>
</dbReference>
<sequence>MNPYALLIDGKRVETASHAEVKNPSTGDTVGLMPLATPEQLDLAVEAAARAFKTWSRTADAERKRACHAVADIIAANQEELALLLTREQGKPLNGLGSRFEMGGTLAWTRYTADLTLPVEILQDNNEGRVELHRKPIGVVGSITPWNWPVMIASWHIIPAIRAGNTVVLKPSPQTPLSTIRMVELINQVLPPGVVNVITGENSIGAALSAHPGIAKMTFTGSIETGKKVMASAVATLKRLTLELGGNDAGIVLPDADPKQIAQGLFWGAFINNGQTCSALKRLYVHDSIYDAVCEELVAYAGTIAIGDGQDEASILGPIQNEMQFNKVSELVEDARTRGGRILTGGARMERPGYFYPITLVADVDHGFRLVDEEQFGPALPIIRYSDIDEVIDRANSLPVGLGGSIWSSNIEKARELATRLECGIAWVNKHGAIQPNAPHGGIKQSGIGVQFGVEGLKELTVAQTVLS</sequence>
<evidence type="ECO:0000256" key="2">
    <source>
        <dbReference type="ARBA" id="ARBA00023002"/>
    </source>
</evidence>
<dbReference type="InterPro" id="IPR016161">
    <property type="entry name" value="Ald_DH/histidinol_DH"/>
</dbReference>
<dbReference type="InterPro" id="IPR016160">
    <property type="entry name" value="Ald_DH_CS_CYS"/>
</dbReference>
<evidence type="ECO:0000256" key="1">
    <source>
        <dbReference type="ARBA" id="ARBA00009986"/>
    </source>
</evidence>
<dbReference type="EMBL" id="CP041690">
    <property type="protein sequence ID" value="QEE19996.1"/>
    <property type="molecule type" value="Genomic_DNA"/>
</dbReference>
<reference evidence="4 5" key="1">
    <citation type="journal article" date="2015" name="Int. J. Syst. Evol. Microbiol.">
        <title>Youhaiella tibetensis gen. nov., sp. nov., isolated from subsurface sediment.</title>
        <authorList>
            <person name="Wang Y.X."/>
            <person name="Huang F.Q."/>
            <person name="Nogi Y."/>
            <person name="Pang S.J."/>
            <person name="Wang P.K."/>
            <person name="Lv J."/>
        </authorList>
    </citation>
    <scope>NUCLEOTIDE SEQUENCE [LARGE SCALE GENOMIC DNA]</scope>
    <source>
        <strain evidence="5">fig4</strain>
    </source>
</reference>
<dbReference type="Proteomes" id="UP000321062">
    <property type="component" value="Chromosome"/>
</dbReference>
<comment type="similarity">
    <text evidence="1 3">Belongs to the aldehyde dehydrogenase family.</text>
</comment>
<dbReference type="GO" id="GO:0016620">
    <property type="term" value="F:oxidoreductase activity, acting on the aldehyde or oxo group of donors, NAD or NADP as acceptor"/>
    <property type="evidence" value="ECO:0007669"/>
    <property type="project" value="InterPro"/>
</dbReference>